<dbReference type="GO" id="GO:0006782">
    <property type="term" value="P:protoporphyrinogen IX biosynthetic process"/>
    <property type="evidence" value="ECO:0007669"/>
    <property type="project" value="UniProtKB-UniPathway"/>
</dbReference>
<dbReference type="GO" id="GO:0005737">
    <property type="term" value="C:cytoplasm"/>
    <property type="evidence" value="ECO:0007669"/>
    <property type="project" value="TreeGrafter"/>
</dbReference>
<dbReference type="PANTHER" id="PTHR10755">
    <property type="entry name" value="COPROPORPHYRINOGEN III OXIDASE, MITOCHONDRIAL"/>
    <property type="match status" value="1"/>
</dbReference>
<dbReference type="Gene3D" id="3.40.1500.10">
    <property type="entry name" value="Coproporphyrinogen III oxidase, aerobic"/>
    <property type="match status" value="1"/>
</dbReference>
<evidence type="ECO:0000256" key="6">
    <source>
        <dbReference type="ARBA" id="ARBA00023133"/>
    </source>
</evidence>
<dbReference type="NCBIfam" id="NF003727">
    <property type="entry name" value="PRK05330.1"/>
    <property type="match status" value="1"/>
</dbReference>
<reference evidence="8" key="1">
    <citation type="submission" date="2019-08" db="EMBL/GenBank/DDBJ databases">
        <title>The genome of the North American firefly Photinus pyralis.</title>
        <authorList>
            <consortium name="Photinus pyralis genome working group"/>
            <person name="Fallon T.R."/>
            <person name="Sander Lower S.E."/>
            <person name="Weng J.-K."/>
        </authorList>
    </citation>
    <scope>NUCLEOTIDE SEQUENCE</scope>
    <source>
        <strain evidence="8">TRF0915ILg1</strain>
        <tissue evidence="8">Whole body</tissue>
    </source>
</reference>
<dbReference type="EMBL" id="VTPC01091264">
    <property type="protein sequence ID" value="KAF2878880.1"/>
    <property type="molecule type" value="Genomic_DNA"/>
</dbReference>
<dbReference type="UniPathway" id="UPA00251">
    <property type="reaction ID" value="UER00322"/>
</dbReference>
<keyword evidence="7" id="KW-0627">Porphyrin biosynthesis</keyword>
<dbReference type="InterPro" id="IPR001260">
    <property type="entry name" value="Coprogen_oxidase_aer"/>
</dbReference>
<dbReference type="AlphaFoldDB" id="A0A8K0FVP5"/>
<dbReference type="OrthoDB" id="15318at2759"/>
<comment type="pathway">
    <text evidence="1">Porphyrin-containing compound metabolism; protoporphyrin-IX biosynthesis; protoporphyrinogen-IX from coproporphyrinogen-III (O2 route): step 1/1.</text>
</comment>
<keyword evidence="9" id="KW-1185">Reference proteome</keyword>
<dbReference type="PROSITE" id="PS01021">
    <property type="entry name" value="COPROGEN_OXIDASE"/>
    <property type="match status" value="1"/>
</dbReference>
<dbReference type="PIRSF" id="PIRSF000166">
    <property type="entry name" value="Coproporphyri_ox"/>
    <property type="match status" value="1"/>
</dbReference>
<gene>
    <name evidence="8" type="ORF">ILUMI_27300</name>
</gene>
<dbReference type="EC" id="1.3.3.3" evidence="4"/>
<dbReference type="Proteomes" id="UP000801492">
    <property type="component" value="Unassembled WGS sequence"/>
</dbReference>
<evidence type="ECO:0000256" key="1">
    <source>
        <dbReference type="ARBA" id="ARBA00005168"/>
    </source>
</evidence>
<protein>
    <recommendedName>
        <fullName evidence="4">coproporphyrinogen oxidase</fullName>
        <ecNumber evidence="4">1.3.3.3</ecNumber>
    </recommendedName>
</protein>
<dbReference type="PRINTS" id="PR00073">
    <property type="entry name" value="COPRGNOXDASE"/>
</dbReference>
<dbReference type="PANTHER" id="PTHR10755:SF0">
    <property type="entry name" value="OXYGEN-DEPENDENT COPROPORPHYRINOGEN-III OXIDASE, MITOCHONDRIAL"/>
    <property type="match status" value="1"/>
</dbReference>
<evidence type="ECO:0000256" key="5">
    <source>
        <dbReference type="ARBA" id="ARBA00023002"/>
    </source>
</evidence>
<keyword evidence="5" id="KW-0560">Oxidoreductase</keyword>
<comment type="caution">
    <text evidence="8">The sequence shown here is derived from an EMBL/GenBank/DDBJ whole genome shotgun (WGS) entry which is preliminary data.</text>
</comment>
<evidence type="ECO:0000256" key="7">
    <source>
        <dbReference type="ARBA" id="ARBA00023244"/>
    </source>
</evidence>
<keyword evidence="6" id="KW-0350">Heme biosynthesis</keyword>
<evidence type="ECO:0000256" key="4">
    <source>
        <dbReference type="ARBA" id="ARBA00012869"/>
    </source>
</evidence>
<evidence type="ECO:0000256" key="3">
    <source>
        <dbReference type="ARBA" id="ARBA00011738"/>
    </source>
</evidence>
<dbReference type="Pfam" id="PF01218">
    <property type="entry name" value="Coprogen_oxidas"/>
    <property type="match status" value="1"/>
</dbReference>
<dbReference type="FunFam" id="3.40.1500.10:FF:000002">
    <property type="entry name" value="oxygen-dependent coproporphyrinogen-III oxidase, mitochondrial"/>
    <property type="match status" value="1"/>
</dbReference>
<dbReference type="GO" id="GO:0004109">
    <property type="term" value="F:coproporphyrinogen oxidase activity"/>
    <property type="evidence" value="ECO:0007669"/>
    <property type="project" value="UniProtKB-EC"/>
</dbReference>
<proteinExistence type="inferred from homology"/>
<dbReference type="InterPro" id="IPR018375">
    <property type="entry name" value="Coprogen_oxidase_CS"/>
</dbReference>
<evidence type="ECO:0000256" key="2">
    <source>
        <dbReference type="ARBA" id="ARBA00010644"/>
    </source>
</evidence>
<comment type="subunit">
    <text evidence="3">Homodimer.</text>
</comment>
<evidence type="ECO:0000313" key="8">
    <source>
        <dbReference type="EMBL" id="KAF2878880.1"/>
    </source>
</evidence>
<dbReference type="SUPFAM" id="SSF102886">
    <property type="entry name" value="Coproporphyrinogen III oxidase"/>
    <property type="match status" value="1"/>
</dbReference>
<sequence length="373" mass="43008">MFSKAFITSFALIIHQRQRGFVKARKYATFVGAALPFFGKTSSKSKIDITKYMSSPVTPIDELTAHPNDMKTKMELMILRVQAEFCKALEKEETDSYKFIVDKWERNEGGGGITCVLQDGKVFEKAGVNISVVTGHLPPSAVSQMRSRGKQLSEGKLPFFAAGISAVIHPRNPMVPTIHFNYRYFEVQDGKNTQWWFGGGTDLTPYYLNNEDAVHFHKTLRIACDKHNKTYYPKFKKWCDDYFNIPHRGERRGVGGIFFDDLDTPNQEEVFGFVTECADAVIPSYIPLVEQHKNEAYTEAERQWQLLRRGRYVEFNLIYDRGTKFGLYTPGARFESILMSLPLHARWEYMHQPNEDSREGQLLQVLRNPKDWV</sequence>
<evidence type="ECO:0000313" key="9">
    <source>
        <dbReference type="Proteomes" id="UP000801492"/>
    </source>
</evidence>
<comment type="similarity">
    <text evidence="2">Belongs to the aerobic coproporphyrinogen-III oxidase family.</text>
</comment>
<dbReference type="InterPro" id="IPR036406">
    <property type="entry name" value="Coprogen_oxidase_aer_sf"/>
</dbReference>
<organism evidence="8 9">
    <name type="scientific">Ignelater luminosus</name>
    <name type="common">Cucubano</name>
    <name type="synonym">Pyrophorus luminosus</name>
    <dbReference type="NCBI Taxonomy" id="2038154"/>
    <lineage>
        <taxon>Eukaryota</taxon>
        <taxon>Metazoa</taxon>
        <taxon>Ecdysozoa</taxon>
        <taxon>Arthropoda</taxon>
        <taxon>Hexapoda</taxon>
        <taxon>Insecta</taxon>
        <taxon>Pterygota</taxon>
        <taxon>Neoptera</taxon>
        <taxon>Endopterygota</taxon>
        <taxon>Coleoptera</taxon>
        <taxon>Polyphaga</taxon>
        <taxon>Elateriformia</taxon>
        <taxon>Elateroidea</taxon>
        <taxon>Elateridae</taxon>
        <taxon>Agrypninae</taxon>
        <taxon>Pyrophorini</taxon>
        <taxon>Ignelater</taxon>
    </lineage>
</organism>
<accession>A0A8K0FVP5</accession>
<name>A0A8K0FVP5_IGNLU</name>